<evidence type="ECO:0000313" key="3">
    <source>
        <dbReference type="Proteomes" id="UP001620626"/>
    </source>
</evidence>
<keyword evidence="1" id="KW-0175">Coiled coil</keyword>
<comment type="caution">
    <text evidence="2">The sequence shown here is derived from an EMBL/GenBank/DDBJ whole genome shotgun (WGS) entry which is preliminary data.</text>
</comment>
<feature type="coiled-coil region" evidence="1">
    <location>
        <begin position="261"/>
        <end position="288"/>
    </location>
</feature>
<evidence type="ECO:0000313" key="2">
    <source>
        <dbReference type="EMBL" id="KAL3084698.1"/>
    </source>
</evidence>
<proteinExistence type="predicted"/>
<dbReference type="EMBL" id="JBICBT010001070">
    <property type="protein sequence ID" value="KAL3084698.1"/>
    <property type="molecule type" value="Genomic_DNA"/>
</dbReference>
<protein>
    <submittedName>
        <fullName evidence="2">Uncharacterized protein</fullName>
    </submittedName>
</protein>
<sequence>MPPNETQHQKNIRKMEYFSSFVDFSAMEMQILTKQRENYEDFFYFLAKVLSKFGGKLKKNENSEQIEIGIDGANKMLESLKNYAEKMLIKKAREWHPYYECQAKKTLEQQNLKMAAAEIMCPNFVDSAEIFEILNGQNELFKSVPKGEGNDEKVDPKLVNNSQVFNLLYSFATRIEAIIYGKNADGTIIGEEKAVKKEKKMEAKKDGETPVKRIHAFIAATKCFDLPYQQKYKKLRDNANGQMLRESKSELDKLLVISQLIEKTKKDLMKAKKAMFKKQNEIAKLKNEGQKQAENAKQSIAKLGPILEKVKKHYY</sequence>
<dbReference type="AlphaFoldDB" id="A0ABD2J5P0"/>
<dbReference type="Proteomes" id="UP001620626">
    <property type="component" value="Unassembled WGS sequence"/>
</dbReference>
<name>A0ABD2J5P0_9BILA</name>
<accession>A0ABD2J5P0</accession>
<evidence type="ECO:0000256" key="1">
    <source>
        <dbReference type="SAM" id="Coils"/>
    </source>
</evidence>
<keyword evidence="3" id="KW-1185">Reference proteome</keyword>
<reference evidence="2 3" key="1">
    <citation type="submission" date="2024-10" db="EMBL/GenBank/DDBJ databases">
        <authorList>
            <person name="Kim D."/>
        </authorList>
    </citation>
    <scope>NUCLEOTIDE SEQUENCE [LARGE SCALE GENOMIC DNA]</scope>
    <source>
        <strain evidence="2">BH-2024</strain>
    </source>
</reference>
<gene>
    <name evidence="2" type="ORF">niasHT_031583</name>
</gene>
<organism evidence="2 3">
    <name type="scientific">Heterodera trifolii</name>
    <dbReference type="NCBI Taxonomy" id="157864"/>
    <lineage>
        <taxon>Eukaryota</taxon>
        <taxon>Metazoa</taxon>
        <taxon>Ecdysozoa</taxon>
        <taxon>Nematoda</taxon>
        <taxon>Chromadorea</taxon>
        <taxon>Rhabditida</taxon>
        <taxon>Tylenchina</taxon>
        <taxon>Tylenchomorpha</taxon>
        <taxon>Tylenchoidea</taxon>
        <taxon>Heteroderidae</taxon>
        <taxon>Heteroderinae</taxon>
        <taxon>Heterodera</taxon>
    </lineage>
</organism>